<organism evidence="2 3">
    <name type="scientific">Cellulomonas persica</name>
    <dbReference type="NCBI Taxonomy" id="76861"/>
    <lineage>
        <taxon>Bacteria</taxon>
        <taxon>Bacillati</taxon>
        <taxon>Actinomycetota</taxon>
        <taxon>Actinomycetes</taxon>
        <taxon>Micrococcales</taxon>
        <taxon>Cellulomonadaceae</taxon>
        <taxon>Cellulomonas</taxon>
    </lineage>
</organism>
<reference evidence="2 3" key="1">
    <citation type="submission" date="2019-07" db="EMBL/GenBank/DDBJ databases">
        <title>Whole genome shotgun sequence of Cellulomonas persica NBRC 101101.</title>
        <authorList>
            <person name="Hosoyama A."/>
            <person name="Uohara A."/>
            <person name="Ohji S."/>
            <person name="Ichikawa N."/>
        </authorList>
    </citation>
    <scope>NUCLEOTIDE SEQUENCE [LARGE SCALE GENOMIC DNA]</scope>
    <source>
        <strain evidence="2 3">NBRC 101101</strain>
    </source>
</reference>
<evidence type="ECO:0000313" key="2">
    <source>
        <dbReference type="EMBL" id="GEK18589.1"/>
    </source>
</evidence>
<feature type="region of interest" description="Disordered" evidence="1">
    <location>
        <begin position="22"/>
        <end position="48"/>
    </location>
</feature>
<sequence length="87" mass="9029">MDDTQRASMPSPAELSARVRAAAIRDEAGPAADVERGPVEPGQTGDAAVDEALRVLDGLAERPLTEHVAAFDAVHGALQDRLAEAQG</sequence>
<evidence type="ECO:0000256" key="1">
    <source>
        <dbReference type="SAM" id="MobiDB-lite"/>
    </source>
</evidence>
<dbReference type="EMBL" id="BJUA01000011">
    <property type="protein sequence ID" value="GEK18589.1"/>
    <property type="molecule type" value="Genomic_DNA"/>
</dbReference>
<comment type="caution">
    <text evidence="2">The sequence shown here is derived from an EMBL/GenBank/DDBJ whole genome shotgun (WGS) entry which is preliminary data.</text>
</comment>
<name>A0A510UVJ3_9CELL</name>
<proteinExistence type="predicted"/>
<feature type="compositionally biased region" description="Basic and acidic residues" evidence="1">
    <location>
        <begin position="23"/>
        <end position="38"/>
    </location>
</feature>
<keyword evidence="3" id="KW-1185">Reference proteome</keyword>
<accession>A0A510UVJ3</accession>
<dbReference type="Proteomes" id="UP000321386">
    <property type="component" value="Unassembled WGS sequence"/>
</dbReference>
<gene>
    <name evidence="2" type="ORF">CPE01_23220</name>
</gene>
<dbReference type="AlphaFoldDB" id="A0A510UVJ3"/>
<evidence type="ECO:0000313" key="3">
    <source>
        <dbReference type="Proteomes" id="UP000321386"/>
    </source>
</evidence>
<protein>
    <submittedName>
        <fullName evidence="2">Uncharacterized protein</fullName>
    </submittedName>
</protein>